<keyword evidence="2 5" id="KW-0812">Transmembrane</keyword>
<dbReference type="EMBL" id="MN132938">
    <property type="protein sequence ID" value="QGW50611.1"/>
    <property type="molecule type" value="mRNA"/>
</dbReference>
<feature type="transmembrane region" description="Helical" evidence="5">
    <location>
        <begin position="168"/>
        <end position="189"/>
    </location>
</feature>
<evidence type="ECO:0000256" key="2">
    <source>
        <dbReference type="ARBA" id="ARBA00022692"/>
    </source>
</evidence>
<feature type="transmembrane region" description="Helical" evidence="5">
    <location>
        <begin position="86"/>
        <end position="104"/>
    </location>
</feature>
<dbReference type="PROSITE" id="PS00217">
    <property type="entry name" value="SUGAR_TRANSPORT_2"/>
    <property type="match status" value="1"/>
</dbReference>
<dbReference type="Gene3D" id="1.20.1250.20">
    <property type="entry name" value="MFS general substrate transporter like domains"/>
    <property type="match status" value="2"/>
</dbReference>
<feature type="transmembrane region" description="Helical" evidence="5">
    <location>
        <begin position="421"/>
        <end position="442"/>
    </location>
</feature>
<feature type="transmembrane region" description="Helical" evidence="5">
    <location>
        <begin position="479"/>
        <end position="508"/>
    </location>
</feature>
<dbReference type="InterPro" id="IPR020846">
    <property type="entry name" value="MFS_dom"/>
</dbReference>
<feature type="transmembrane region" description="Helical" evidence="5">
    <location>
        <begin position="144"/>
        <end position="162"/>
    </location>
</feature>
<dbReference type="SUPFAM" id="SSF103473">
    <property type="entry name" value="MFS general substrate transporter"/>
    <property type="match status" value="1"/>
</dbReference>
<dbReference type="AlphaFoldDB" id="A0A7D0P9Z1"/>
<dbReference type="InterPro" id="IPR005828">
    <property type="entry name" value="MFS_sugar_transport-like"/>
</dbReference>
<dbReference type="InterPro" id="IPR005829">
    <property type="entry name" value="Sugar_transporter_CS"/>
</dbReference>
<dbReference type="GO" id="GO:0022857">
    <property type="term" value="F:transmembrane transporter activity"/>
    <property type="evidence" value="ECO:0007669"/>
    <property type="project" value="InterPro"/>
</dbReference>
<evidence type="ECO:0000313" key="7">
    <source>
        <dbReference type="EMBL" id="QGW50611.1"/>
    </source>
</evidence>
<feature type="domain" description="Major facilitator superfamily (MFS) profile" evidence="6">
    <location>
        <begin position="12"/>
        <end position="512"/>
    </location>
</feature>
<comment type="subcellular location">
    <subcellularLocation>
        <location evidence="1">Membrane</location>
        <topology evidence="1">Multi-pass membrane protein</topology>
    </subcellularLocation>
</comment>
<feature type="transmembrane region" description="Helical" evidence="5">
    <location>
        <begin position="12"/>
        <end position="36"/>
    </location>
</feature>
<dbReference type="PROSITE" id="PS50850">
    <property type="entry name" value="MFS"/>
    <property type="match status" value="1"/>
</dbReference>
<organism evidence="7">
    <name type="scientific">Propsilocerus akamusi</name>
    <dbReference type="NCBI Taxonomy" id="903466"/>
    <lineage>
        <taxon>Eukaryota</taxon>
        <taxon>Metazoa</taxon>
        <taxon>Ecdysozoa</taxon>
        <taxon>Arthropoda</taxon>
        <taxon>Hexapoda</taxon>
        <taxon>Insecta</taxon>
        <taxon>Pterygota</taxon>
        <taxon>Neoptera</taxon>
        <taxon>Endopterygota</taxon>
        <taxon>Diptera</taxon>
        <taxon>Nematocera</taxon>
        <taxon>Chironomoidea</taxon>
        <taxon>Chironomidae</taxon>
        <taxon>Propsilocerus</taxon>
    </lineage>
</organism>
<evidence type="ECO:0000256" key="1">
    <source>
        <dbReference type="ARBA" id="ARBA00004141"/>
    </source>
</evidence>
<feature type="transmembrane region" description="Helical" evidence="5">
    <location>
        <begin position="327"/>
        <end position="347"/>
    </location>
</feature>
<reference evidence="7" key="1">
    <citation type="submission" date="2019-07" db="EMBL/GenBank/DDBJ databases">
        <title>Identification and Expression Pattern of Chemosensory Genes from the Transcriptome of the Propsilocerus akamusi.</title>
        <authorList>
            <person name="Yan C."/>
            <person name="Pan L."/>
        </authorList>
    </citation>
    <scope>NUCLEOTIDE SEQUENCE</scope>
</reference>
<dbReference type="GO" id="GO:0016020">
    <property type="term" value="C:membrane"/>
    <property type="evidence" value="ECO:0007669"/>
    <property type="project" value="UniProtKB-SubCell"/>
</dbReference>
<accession>A0A7D0P9Z1</accession>
<keyword evidence="4 5" id="KW-0472">Membrane</keyword>
<evidence type="ECO:0000259" key="6">
    <source>
        <dbReference type="PROSITE" id="PS50850"/>
    </source>
</evidence>
<feature type="transmembrane region" description="Helical" evidence="5">
    <location>
        <begin position="256"/>
        <end position="276"/>
    </location>
</feature>
<dbReference type="InterPro" id="IPR036259">
    <property type="entry name" value="MFS_trans_sf"/>
</dbReference>
<name>A0A7D0P9Z1_9DIPT</name>
<evidence type="ECO:0000256" key="5">
    <source>
        <dbReference type="SAM" id="Phobius"/>
    </source>
</evidence>
<dbReference type="PANTHER" id="PTHR48021">
    <property type="match status" value="1"/>
</dbReference>
<keyword evidence="7" id="KW-0675">Receptor</keyword>
<protein>
    <submittedName>
        <fullName evidence="7">Gustatory receptor 1</fullName>
    </submittedName>
</protein>
<evidence type="ECO:0000256" key="4">
    <source>
        <dbReference type="ARBA" id="ARBA00023136"/>
    </source>
</evidence>
<feature type="transmembrane region" description="Helical" evidence="5">
    <location>
        <begin position="454"/>
        <end position="473"/>
    </location>
</feature>
<dbReference type="PANTHER" id="PTHR48021:SF39">
    <property type="entry name" value="MAJOR FACILITATOR SUPERFAMILY (MFS) PROFILE DOMAIN-CONTAINING PROTEIN"/>
    <property type="match status" value="1"/>
</dbReference>
<proteinExistence type="evidence at transcript level"/>
<dbReference type="Pfam" id="PF00083">
    <property type="entry name" value="Sugar_tr"/>
    <property type="match status" value="2"/>
</dbReference>
<feature type="transmembrane region" description="Helical" evidence="5">
    <location>
        <begin position="56"/>
        <end position="74"/>
    </location>
</feature>
<sequence length="612" mass="67887">MISEFRLNLPQVLAVSVKNVVLIGFGMALGFPTILIPSLQEITDSGNDLILNSTQISWISSLNLICVPLGCVFSGSFTTLIGRRRAMQLVNLPIFASWIVFYYAKHVSHLYIALCLGGFTGGMLEAPVLTYVAEISTPKIRGMLSATGSTCIIIGVFSQFIMGSFMTWRSITLVSSIIPIVAILLLFLVPESPHWLILKNRDEDAKKALMWLRGWQVTFDGVKFEFDELHKNLTARISAEDGNNDSILKPFKRRTFILPYFICSLSFFIGHFSGMTTLQTYAVPIFAQLKAPIDKYFATMLLGVLELLGTIICVILVKFVGKRKLTFFSTFGCGTCFLLTACYAYFIDDIPGEIVKNNIISNVTMVDTTTVISTTKLLTTESDFKPISNEYVSSFEISANEVNESAAILNGAQIHLSDYSWLPLIFLLTSALLSHSGIRLLPWMLIGEVFPGKIRGVSAGISGATGYIFGFLANKLFLSMIAALTLAGTFLLYSSISVVGCIILYMVLPETEGRTLQQIENHFSGKRKLPKTLIRKEPVSEEPFPSPFNVQSWESNEKFEKVLKQRNISQLSNGKIHHKHNAVGLKRKIHTITGAIHNNNDIVNDDTIDTHL</sequence>
<evidence type="ECO:0000256" key="3">
    <source>
        <dbReference type="ARBA" id="ARBA00022989"/>
    </source>
</evidence>
<feature type="transmembrane region" description="Helical" evidence="5">
    <location>
        <begin position="296"/>
        <end position="320"/>
    </location>
</feature>
<dbReference type="InterPro" id="IPR050549">
    <property type="entry name" value="MFS_Trehalose_Transporter"/>
</dbReference>
<keyword evidence="3 5" id="KW-1133">Transmembrane helix</keyword>
<feature type="transmembrane region" description="Helical" evidence="5">
    <location>
        <begin position="110"/>
        <end position="132"/>
    </location>
</feature>